<sequence>MLITHTPPPQAEVATLANLTPRAKLWMRDPRRTPVCVTALSKDTASFTVEVLDFEDKGTQWTFPVWQSDKFLCDTEMPTLPKASQEALQTASHRLNQPLHVPTDATQRANTKAQLTKLTAQAHAWLTNAGHLRAAAQSLETFSAFTDPDALSAWLTHHDVQHIESDVATQYVSNPHAGETIKAHRLALADLGLCPFEGRILRDTTEITGNKSLPHRKRHILTRLAFLRAAFALLGMSHVPLYRVIYSDTALTPPRPNGFTSATFGQEVALRFLKAGQAKRHAALYWQHVPVTRLFMTHLETPQMRGLYDEREALLLSAPQGPLF</sequence>
<accession>A0ABY1NR02</accession>
<evidence type="ECO:0000313" key="2">
    <source>
        <dbReference type="Proteomes" id="UP001157961"/>
    </source>
</evidence>
<organism evidence="1 2">
    <name type="scientific">Shimia sagamensis</name>
    <dbReference type="NCBI Taxonomy" id="1566352"/>
    <lineage>
        <taxon>Bacteria</taxon>
        <taxon>Pseudomonadati</taxon>
        <taxon>Pseudomonadota</taxon>
        <taxon>Alphaproteobacteria</taxon>
        <taxon>Rhodobacterales</taxon>
        <taxon>Roseobacteraceae</taxon>
    </lineage>
</organism>
<name>A0ABY1NR02_9RHOB</name>
<comment type="caution">
    <text evidence="1">The sequence shown here is derived from an EMBL/GenBank/DDBJ whole genome shotgun (WGS) entry which is preliminary data.</text>
</comment>
<evidence type="ECO:0000313" key="1">
    <source>
        <dbReference type="EMBL" id="SMP14807.1"/>
    </source>
</evidence>
<keyword evidence="2" id="KW-1185">Reference proteome</keyword>
<reference evidence="1 2" key="1">
    <citation type="submission" date="2017-05" db="EMBL/GenBank/DDBJ databases">
        <authorList>
            <person name="Varghese N."/>
            <person name="Submissions S."/>
        </authorList>
    </citation>
    <scope>NUCLEOTIDE SEQUENCE [LARGE SCALE GENOMIC DNA]</scope>
    <source>
        <strain evidence="1 2">DSM 29734</strain>
    </source>
</reference>
<dbReference type="EMBL" id="FXTY01000002">
    <property type="protein sequence ID" value="SMP14807.1"/>
    <property type="molecule type" value="Genomic_DNA"/>
</dbReference>
<proteinExistence type="predicted"/>
<protein>
    <submittedName>
        <fullName evidence="1">Uncharacterized protein</fullName>
    </submittedName>
</protein>
<dbReference type="RefSeq" id="WP_283425451.1">
    <property type="nucleotide sequence ID" value="NZ_FXTY01000002.1"/>
</dbReference>
<gene>
    <name evidence="1" type="ORF">SAMN06265373_102734</name>
</gene>
<dbReference type="Proteomes" id="UP001157961">
    <property type="component" value="Unassembled WGS sequence"/>
</dbReference>